<keyword evidence="5" id="KW-0282">Flagellum</keyword>
<evidence type="ECO:0000256" key="11">
    <source>
        <dbReference type="ARBA" id="ARBA00041557"/>
    </source>
</evidence>
<evidence type="ECO:0000256" key="4">
    <source>
        <dbReference type="ARBA" id="ARBA00022737"/>
    </source>
</evidence>
<feature type="repeat" description="WD" evidence="12">
    <location>
        <begin position="282"/>
        <end position="324"/>
    </location>
</feature>
<name>A0ABD2QJ10_9PLAT</name>
<sequence length="332" mass="37973">MERALNLNTLHDRLKVARAMQLGHPEYPLVFRNEDLLSSKNDIVSVQHLWQFSNSHLMDRNVTCLEFNPKNPDLFAVGYGQFEFTSQKNSYACCWSMKNANFPERLYMFNTGVTCLAWSETHPNILAIGLFNGNIQFFDVRSQSSKPVLDTINVKGRHFSTVRAMEFVNIELGTDMHSHSLVSLGHDGRVLEWDLKRSNDFSGASADDFTKELLKLKRTPNAITQLTTDVRAKLKEFVISRLAIGTCMRFHPEDQNLYIVGTGDGNIYKCSMSYRDQYLMDYKGHTLDVYQLEWSPFSSDYFVSASADWTIKIWHIDKPAALVSIQSNVVSI</sequence>
<evidence type="ECO:0000256" key="2">
    <source>
        <dbReference type="ARBA" id="ARBA00022490"/>
    </source>
</evidence>
<keyword evidence="2" id="KW-0963">Cytoplasm</keyword>
<keyword evidence="14" id="KW-1185">Reference proteome</keyword>
<accession>A0ABD2QJ10</accession>
<dbReference type="SUPFAM" id="SSF50978">
    <property type="entry name" value="WD40 repeat-like"/>
    <property type="match status" value="1"/>
</dbReference>
<evidence type="ECO:0000256" key="6">
    <source>
        <dbReference type="ARBA" id="ARBA00023069"/>
    </source>
</evidence>
<proteinExistence type="predicted"/>
<evidence type="ECO:0000256" key="7">
    <source>
        <dbReference type="ARBA" id="ARBA00023212"/>
    </source>
</evidence>
<dbReference type="PROSITE" id="PS50294">
    <property type="entry name" value="WD_REPEATS_REGION"/>
    <property type="match status" value="1"/>
</dbReference>
<evidence type="ECO:0000256" key="3">
    <source>
        <dbReference type="ARBA" id="ARBA00022574"/>
    </source>
</evidence>
<gene>
    <name evidence="13" type="primary">WDR78_2</name>
    <name evidence="13" type="ORF">Ciccas_002610</name>
</gene>
<dbReference type="PANTHER" id="PTHR12442">
    <property type="entry name" value="DYNEIN INTERMEDIATE CHAIN"/>
    <property type="match status" value="1"/>
</dbReference>
<dbReference type="AlphaFoldDB" id="A0ABD2QJ10"/>
<evidence type="ECO:0000256" key="8">
    <source>
        <dbReference type="ARBA" id="ARBA00023273"/>
    </source>
</evidence>
<evidence type="ECO:0000313" key="14">
    <source>
        <dbReference type="Proteomes" id="UP001626550"/>
    </source>
</evidence>
<keyword evidence="3 12" id="KW-0853">WD repeat</keyword>
<evidence type="ECO:0000256" key="12">
    <source>
        <dbReference type="PROSITE-ProRule" id="PRU00221"/>
    </source>
</evidence>
<dbReference type="InterPro" id="IPR050687">
    <property type="entry name" value="Dynein_IC"/>
</dbReference>
<evidence type="ECO:0000256" key="10">
    <source>
        <dbReference type="ARBA" id="ARBA00040002"/>
    </source>
</evidence>
<comment type="caution">
    <text evidence="13">The sequence shown here is derived from an EMBL/GenBank/DDBJ whole genome shotgun (WGS) entry which is preliminary data.</text>
</comment>
<keyword evidence="7" id="KW-0206">Cytoskeleton</keyword>
<dbReference type="InterPro" id="IPR036322">
    <property type="entry name" value="WD40_repeat_dom_sf"/>
</dbReference>
<dbReference type="GO" id="GO:0120293">
    <property type="term" value="C:dynein axonemal particle"/>
    <property type="evidence" value="ECO:0007669"/>
    <property type="project" value="UniProtKB-SubCell"/>
</dbReference>
<evidence type="ECO:0000313" key="13">
    <source>
        <dbReference type="EMBL" id="KAL3318731.1"/>
    </source>
</evidence>
<organism evidence="13 14">
    <name type="scientific">Cichlidogyrus casuarinus</name>
    <dbReference type="NCBI Taxonomy" id="1844966"/>
    <lineage>
        <taxon>Eukaryota</taxon>
        <taxon>Metazoa</taxon>
        <taxon>Spiralia</taxon>
        <taxon>Lophotrochozoa</taxon>
        <taxon>Platyhelminthes</taxon>
        <taxon>Monogenea</taxon>
        <taxon>Monopisthocotylea</taxon>
        <taxon>Dactylogyridea</taxon>
        <taxon>Ancyrocephalidae</taxon>
        <taxon>Cichlidogyrus</taxon>
    </lineage>
</organism>
<keyword evidence="6" id="KW-0969">Cilium</keyword>
<dbReference type="SMART" id="SM00320">
    <property type="entry name" value="WD40"/>
    <property type="match status" value="5"/>
</dbReference>
<dbReference type="EMBL" id="JBJKFK010000210">
    <property type="protein sequence ID" value="KAL3318731.1"/>
    <property type="molecule type" value="Genomic_DNA"/>
</dbReference>
<dbReference type="Gene3D" id="2.130.10.10">
    <property type="entry name" value="YVTN repeat-like/Quinoprotein amine dehydrogenase"/>
    <property type="match status" value="1"/>
</dbReference>
<dbReference type="PROSITE" id="PS50082">
    <property type="entry name" value="WD_REPEATS_2"/>
    <property type="match status" value="1"/>
</dbReference>
<reference evidence="13 14" key="1">
    <citation type="submission" date="2024-11" db="EMBL/GenBank/DDBJ databases">
        <title>Adaptive evolution of stress response genes in parasites aligns with host niche diversity.</title>
        <authorList>
            <person name="Hahn C."/>
            <person name="Resl P."/>
        </authorList>
    </citation>
    <scope>NUCLEOTIDE SEQUENCE [LARGE SCALE GENOMIC DNA]</scope>
    <source>
        <strain evidence="13">EGGRZ-B1_66</strain>
        <tissue evidence="13">Body</tissue>
    </source>
</reference>
<comment type="subcellular location">
    <subcellularLocation>
        <location evidence="1">Cytoplasm</location>
        <location evidence="1">Cytoskeleton</location>
        <location evidence="1">Flagellum axoneme</location>
    </subcellularLocation>
    <subcellularLocation>
        <location evidence="9">Dynein axonemal particle</location>
    </subcellularLocation>
</comment>
<evidence type="ECO:0000256" key="1">
    <source>
        <dbReference type="ARBA" id="ARBA00004611"/>
    </source>
</evidence>
<dbReference type="Pfam" id="PF00400">
    <property type="entry name" value="WD40"/>
    <property type="match status" value="1"/>
</dbReference>
<dbReference type="InterPro" id="IPR015943">
    <property type="entry name" value="WD40/YVTN_repeat-like_dom_sf"/>
</dbReference>
<evidence type="ECO:0000256" key="5">
    <source>
        <dbReference type="ARBA" id="ARBA00022846"/>
    </source>
</evidence>
<dbReference type="InterPro" id="IPR001680">
    <property type="entry name" value="WD40_rpt"/>
</dbReference>
<dbReference type="Proteomes" id="UP001626550">
    <property type="component" value="Unassembled WGS sequence"/>
</dbReference>
<dbReference type="PANTHER" id="PTHR12442:SF12">
    <property type="entry name" value="DYNEIN AXONEMAL INTERMEDIATE CHAIN 4"/>
    <property type="match status" value="1"/>
</dbReference>
<evidence type="ECO:0000256" key="9">
    <source>
        <dbReference type="ARBA" id="ARBA00024190"/>
    </source>
</evidence>
<protein>
    <recommendedName>
        <fullName evidence="10">Dynein axonemal intermediate chain 4</fullName>
    </recommendedName>
    <alternativeName>
        <fullName evidence="11">WD repeat-containing protein 78</fullName>
    </alternativeName>
</protein>
<keyword evidence="8" id="KW-0966">Cell projection</keyword>
<keyword evidence="4" id="KW-0677">Repeat</keyword>